<name>A0ABW9C5B4_9BURK</name>
<proteinExistence type="predicted"/>
<gene>
    <name evidence="1" type="ORF">PQR00_17940</name>
</gene>
<organism evidence="1 2">
    <name type="scientific">Paraburkholderia strydomiana</name>
    <dbReference type="NCBI Taxonomy" id="1245417"/>
    <lineage>
        <taxon>Bacteria</taxon>
        <taxon>Pseudomonadati</taxon>
        <taxon>Pseudomonadota</taxon>
        <taxon>Betaproteobacteria</taxon>
        <taxon>Burkholderiales</taxon>
        <taxon>Burkholderiaceae</taxon>
        <taxon>Paraburkholderia</taxon>
    </lineage>
</organism>
<protein>
    <submittedName>
        <fullName evidence="1">Uncharacterized protein</fullName>
    </submittedName>
</protein>
<evidence type="ECO:0000313" key="1">
    <source>
        <dbReference type="EMBL" id="MFM0445478.1"/>
    </source>
</evidence>
<sequence>MAKIQSSRARVLADHVGLGIKCGQLADGPETVIKALAAAGVVDNHEDAVAYASSKGAQVVVIEDPAAAAEVAAAISEDKQADAADASQAAAS</sequence>
<comment type="caution">
    <text evidence="1">The sequence shown here is derived from an EMBL/GenBank/DDBJ whole genome shotgun (WGS) entry which is preliminary data.</text>
</comment>
<reference evidence="1 2" key="1">
    <citation type="journal article" date="2024" name="Chem. Sci.">
        <title>Discovery of megapolipeptins by genome mining of a Burkholderiales bacteria collection.</title>
        <authorList>
            <person name="Paulo B.S."/>
            <person name="Recchia M.J.J."/>
            <person name="Lee S."/>
            <person name="Fergusson C.H."/>
            <person name="Romanowski S.B."/>
            <person name="Hernandez A."/>
            <person name="Krull N."/>
            <person name="Liu D.Y."/>
            <person name="Cavanagh H."/>
            <person name="Bos A."/>
            <person name="Gray C.A."/>
            <person name="Murphy B.T."/>
            <person name="Linington R.G."/>
            <person name="Eustaquio A.S."/>
        </authorList>
    </citation>
    <scope>NUCLEOTIDE SEQUENCE [LARGE SCALE GENOMIC DNA]</scope>
    <source>
        <strain evidence="1 2">RL17-379-BIB-C</strain>
    </source>
</reference>
<dbReference type="Proteomes" id="UP001629288">
    <property type="component" value="Unassembled WGS sequence"/>
</dbReference>
<dbReference type="EMBL" id="JAQQDH010000005">
    <property type="protein sequence ID" value="MFM0445478.1"/>
    <property type="molecule type" value="Genomic_DNA"/>
</dbReference>
<dbReference type="RefSeq" id="WP_408130134.1">
    <property type="nucleotide sequence ID" value="NZ_JAQQDH010000005.1"/>
</dbReference>
<keyword evidence="2" id="KW-1185">Reference proteome</keyword>
<evidence type="ECO:0000313" key="2">
    <source>
        <dbReference type="Proteomes" id="UP001629288"/>
    </source>
</evidence>
<accession>A0ABW9C5B4</accession>